<dbReference type="Proteomes" id="UP001219605">
    <property type="component" value="Chromosome"/>
</dbReference>
<keyword evidence="7" id="KW-1185">Reference proteome</keyword>
<dbReference type="SUPFAM" id="SSF51735">
    <property type="entry name" value="NAD(P)-binding Rossmann-fold domains"/>
    <property type="match status" value="1"/>
</dbReference>
<dbReference type="NCBIfam" id="TIGR03026">
    <property type="entry name" value="NDP-sugDHase"/>
    <property type="match status" value="1"/>
</dbReference>
<dbReference type="PIRSF" id="PIRSF500136">
    <property type="entry name" value="UDP_ManNAc_DH"/>
    <property type="match status" value="1"/>
</dbReference>
<accession>A0ABY7ZNC1</accession>
<dbReference type="Pfam" id="PF00984">
    <property type="entry name" value="UDPG_MGDP_dh"/>
    <property type="match status" value="1"/>
</dbReference>
<organism evidence="6 7">
    <name type="scientific">Micromonospora cathayae</name>
    <dbReference type="NCBI Taxonomy" id="3028804"/>
    <lineage>
        <taxon>Bacteria</taxon>
        <taxon>Bacillati</taxon>
        <taxon>Actinomycetota</taxon>
        <taxon>Actinomycetes</taxon>
        <taxon>Micromonosporales</taxon>
        <taxon>Micromonosporaceae</taxon>
        <taxon>Micromonospora</taxon>
    </lineage>
</organism>
<evidence type="ECO:0000256" key="3">
    <source>
        <dbReference type="ARBA" id="ARBA00023027"/>
    </source>
</evidence>
<dbReference type="InterPro" id="IPR008927">
    <property type="entry name" value="6-PGluconate_DH-like_C_sf"/>
</dbReference>
<dbReference type="InterPro" id="IPR014027">
    <property type="entry name" value="UDP-Glc/GDP-Man_DH_C"/>
</dbReference>
<dbReference type="SUPFAM" id="SSF52413">
    <property type="entry name" value="UDP-glucose/GDP-mannose dehydrogenase C-terminal domain"/>
    <property type="match status" value="1"/>
</dbReference>
<keyword evidence="3" id="KW-0520">NAD</keyword>
<dbReference type="Gene3D" id="3.40.50.720">
    <property type="entry name" value="NAD(P)-binding Rossmann-like Domain"/>
    <property type="match status" value="2"/>
</dbReference>
<protein>
    <submittedName>
        <fullName evidence="6">Nucleotide sugar dehydrogenase</fullName>
    </submittedName>
</protein>
<evidence type="ECO:0000313" key="6">
    <source>
        <dbReference type="EMBL" id="WDZ83474.1"/>
    </source>
</evidence>
<dbReference type="InterPro" id="IPR014026">
    <property type="entry name" value="UDP-Glc/GDP-Man_DH_dimer"/>
</dbReference>
<dbReference type="SMART" id="SM00984">
    <property type="entry name" value="UDPG_MGDP_dh_C"/>
    <property type="match status" value="1"/>
</dbReference>
<dbReference type="PIRSF" id="PIRSF000124">
    <property type="entry name" value="UDPglc_GDPman_dh"/>
    <property type="match status" value="1"/>
</dbReference>
<dbReference type="PANTHER" id="PTHR43491:SF2">
    <property type="entry name" value="UDP-N-ACETYL-D-MANNOSAMINE DEHYDROGENASE"/>
    <property type="match status" value="1"/>
</dbReference>
<reference evidence="6 7" key="1">
    <citation type="submission" date="2023-02" db="EMBL/GenBank/DDBJ databases">
        <authorList>
            <person name="Mo P."/>
        </authorList>
    </citation>
    <scope>NUCLEOTIDE SEQUENCE [LARGE SCALE GENOMIC DNA]</scope>
    <source>
        <strain evidence="6 7">HUAS 3</strain>
    </source>
</reference>
<proteinExistence type="inferred from homology"/>
<sequence>MKFLSEQGDNTSAAVIGMGYVGSTVAAVLAGEGVDVVGIDVDPTLVAQLERRHCRFSEPGLPELLFAGLDSGRLRVTTDYRAVADVDVVIIAVGTPVRDTTLVDTYLRGACRELADHLRPGQLVIVKSTVPPGTSRSLVAPLLAGGGLVPGEDFGLAFCPERLAEGQALRELREFPIIVGGWCADSTAAAGAFWQRTIGAEIIPCGSLESAEVMKLASNWWIDHNIALANELAKLCGALDVDVLEVVNAANTMRKGSGNVNILLPSVGVGGSCLTKDPWMVWRSARDHGIDLATVPAARQVNDSMPAYTVDLITEELGRAGRDLADAKVAVLGVAFKNNTGDLRATPVLPVVTKLRQGGAEVALFDPLADAAEVEKLFGLAPTATAQEALAGADCVAVLARHDVFDEIDLVALRPSLASSCVIVDGRAYYSRETIDRFRRHGFAYRGIGR</sequence>
<dbReference type="EMBL" id="CP118615">
    <property type="protein sequence ID" value="WDZ83474.1"/>
    <property type="molecule type" value="Genomic_DNA"/>
</dbReference>
<comment type="similarity">
    <text evidence="1 4">Belongs to the UDP-glucose/GDP-mannose dehydrogenase family.</text>
</comment>
<evidence type="ECO:0000256" key="2">
    <source>
        <dbReference type="ARBA" id="ARBA00023002"/>
    </source>
</evidence>
<keyword evidence="2" id="KW-0560">Oxidoreductase</keyword>
<dbReference type="InterPro" id="IPR036291">
    <property type="entry name" value="NAD(P)-bd_dom_sf"/>
</dbReference>
<dbReference type="PANTHER" id="PTHR43491">
    <property type="entry name" value="UDP-N-ACETYL-D-MANNOSAMINE DEHYDROGENASE"/>
    <property type="match status" value="1"/>
</dbReference>
<dbReference type="Pfam" id="PF03720">
    <property type="entry name" value="UDPG_MGDP_dh_C"/>
    <property type="match status" value="1"/>
</dbReference>
<gene>
    <name evidence="6" type="ORF">PVK37_23850</name>
</gene>
<feature type="domain" description="UDP-glucose/GDP-mannose dehydrogenase C-terminal" evidence="5">
    <location>
        <begin position="330"/>
        <end position="432"/>
    </location>
</feature>
<dbReference type="InterPro" id="IPR001732">
    <property type="entry name" value="UDP-Glc/GDP-Man_DH_N"/>
</dbReference>
<dbReference type="RefSeq" id="WP_275030006.1">
    <property type="nucleotide sequence ID" value="NZ_CP118615.1"/>
</dbReference>
<evidence type="ECO:0000256" key="1">
    <source>
        <dbReference type="ARBA" id="ARBA00006601"/>
    </source>
</evidence>
<evidence type="ECO:0000256" key="4">
    <source>
        <dbReference type="PIRNR" id="PIRNR000124"/>
    </source>
</evidence>
<name>A0ABY7ZNC1_9ACTN</name>
<dbReference type="InterPro" id="IPR036220">
    <property type="entry name" value="UDP-Glc/GDP-Man_DH_C_sf"/>
</dbReference>
<dbReference type="InterPro" id="IPR028359">
    <property type="entry name" value="UDP_ManNAc/GlcNAc_DH"/>
</dbReference>
<evidence type="ECO:0000259" key="5">
    <source>
        <dbReference type="SMART" id="SM00984"/>
    </source>
</evidence>
<evidence type="ECO:0000313" key="7">
    <source>
        <dbReference type="Proteomes" id="UP001219605"/>
    </source>
</evidence>
<dbReference type="InterPro" id="IPR017476">
    <property type="entry name" value="UDP-Glc/GDP-Man"/>
</dbReference>
<dbReference type="SUPFAM" id="SSF48179">
    <property type="entry name" value="6-phosphogluconate dehydrogenase C-terminal domain-like"/>
    <property type="match status" value="1"/>
</dbReference>
<dbReference type="Pfam" id="PF03721">
    <property type="entry name" value="UDPG_MGDP_dh_N"/>
    <property type="match status" value="1"/>
</dbReference>